<proteinExistence type="predicted"/>
<evidence type="ECO:0000313" key="2">
    <source>
        <dbReference type="Proteomes" id="UP000282323"/>
    </source>
</evidence>
<dbReference type="AlphaFoldDB" id="A0A3N6M097"/>
<name>A0A3N6M097_NATCH</name>
<keyword evidence="2" id="KW-1185">Reference proteome</keyword>
<accession>A0A3N6M097</accession>
<comment type="caution">
    <text evidence="1">The sequence shown here is derived from an EMBL/GenBank/DDBJ whole genome shotgun (WGS) entry which is preliminary data.</text>
</comment>
<dbReference type="EMBL" id="REGA01000003">
    <property type="protein sequence ID" value="RQG96643.1"/>
    <property type="molecule type" value="Genomic_DNA"/>
</dbReference>
<gene>
    <name evidence="1" type="ORF">EA473_05925</name>
</gene>
<dbReference type="Proteomes" id="UP000282323">
    <property type="component" value="Unassembled WGS sequence"/>
</dbReference>
<reference evidence="1 2" key="1">
    <citation type="submission" date="2018-10" db="EMBL/GenBank/DDBJ databases">
        <title>Natrarchaeobius chitinivorans gen. nov., sp. nov., and Natrarchaeobius haloalkaliphilus sp. nov., alkaliphilic, chitin-utilizing haloarchaea from hypersaline alkaline lakes.</title>
        <authorList>
            <person name="Sorokin D.Y."/>
            <person name="Elcheninov A.G."/>
            <person name="Kostrikina N.A."/>
            <person name="Bale N.J."/>
            <person name="Sinninghe Damste J.S."/>
            <person name="Khijniak T.V."/>
            <person name="Kublanov I.V."/>
            <person name="Toshchakov S.V."/>
        </authorList>
    </citation>
    <scope>NUCLEOTIDE SEQUENCE [LARGE SCALE GENOMIC DNA]</scope>
    <source>
        <strain evidence="1 2">AArcht4T</strain>
    </source>
</reference>
<organism evidence="1 2">
    <name type="scientific">Natrarchaeobius chitinivorans</name>
    <dbReference type="NCBI Taxonomy" id="1679083"/>
    <lineage>
        <taxon>Archaea</taxon>
        <taxon>Methanobacteriati</taxon>
        <taxon>Methanobacteriota</taxon>
        <taxon>Stenosarchaea group</taxon>
        <taxon>Halobacteria</taxon>
        <taxon>Halobacteriales</taxon>
        <taxon>Natrialbaceae</taxon>
        <taxon>Natrarchaeobius</taxon>
    </lineage>
</organism>
<sequence>MDPIDVDVSGPTVRAVDLSDSTVEIETMGWDTPAPAVDLDPIPRRIHASVSGRASELVFPAVHANVFAIEDDSIVHLFDVETERETVELPERCYYFFLLSRPLTVVRFDGTATLQRRSDQRLGLSFDHSTVVTLGFSDAPSYPRHTITVAPTTDGLATALSHLSAPLGDSGVQNASLAREGHPPLLEFGDETVVPDAVAGSVPETGIELIVPDGPEWLFPATPFAYYLGATVTTADRDRPVIRAPAVGLTHEFDPLPEFQIQVGKLVRRTFQLDLLVKTRYDALSLSEWSHFSEESLDVDRLEGATNAERLRTYLELPESALETALPEWKRRWYVDPTIENATVLPFALNDIGLVLQPDVADRFGDAPGQNETGVGRGDPVDFEPFVGWFADSEPDHAYQGRIQGFENELEFVQYRDADVRRVVVVNDPDRASAAEATTESFRERPPDPLPVEVHRNVSHDELADLLSTPTDLLHFVGDCDGSFACPDGTLDPAHLEDVDARLLVLDGPDSVDVGEAVIEHGSVAAVVRQPDREPTLSSDVRRLFFNLLAAGFPLNYARLVAEQYAAGRSDLGIVGAGLARIAENDPGNYGHLHGIEPAGDGRFVVEDYAYVKRPGYYWNPDFPDAESTFTGKVVRNTTDAAGIKALVRHTDDPIVYDGRIYWPDPDDLFYPLA</sequence>
<protein>
    <submittedName>
        <fullName evidence="1">Uncharacterized protein</fullName>
    </submittedName>
</protein>
<dbReference type="OrthoDB" id="191514at2157"/>
<dbReference type="RefSeq" id="WP_124194717.1">
    <property type="nucleotide sequence ID" value="NZ_REGA01000003.1"/>
</dbReference>
<evidence type="ECO:0000313" key="1">
    <source>
        <dbReference type="EMBL" id="RQG96643.1"/>
    </source>
</evidence>